<dbReference type="SUPFAM" id="SSF53335">
    <property type="entry name" value="S-adenosyl-L-methionine-dependent methyltransferases"/>
    <property type="match status" value="1"/>
</dbReference>
<comment type="similarity">
    <text evidence="7 8">Belongs to the class I-like SAM-binding methyltransferase superfamily. C5-methyltransferase family.</text>
</comment>
<evidence type="ECO:0000256" key="5">
    <source>
        <dbReference type="ARBA" id="ARBA00022747"/>
    </source>
</evidence>
<evidence type="ECO:0000256" key="6">
    <source>
        <dbReference type="ARBA" id="ARBA00047422"/>
    </source>
</evidence>
<sequence>MNQDQKTLFPEDTPVDPLDELDHPIQVVDLFAGPGGLGEGFTSFGDGKRFEIVVSAEKDPKAWQTLRLRAFYRLLKKNKDPHLSEYYKYCNDPDASGEFVSSDETRQLWDQAGREARCITLGSEEGNQELDEALADPLHGLDHSRPWVLIGGPPCQAYSVVGRARNQAKADYKAEEDHRHFLYKEYLRIIREKQPTVFVMENVKGILSSKVNNERIFSHILRDLSNPHQALDGEGAGKRYHLYSLVTGTHFAPGDDVDKIDPRAFIIRAENYGIPQARHRVILLGIAEDCLPPDPNQVKLDTANDRVTVGQILNNLPRLRSSLTKMPDSHESWAFVVRDQVEYLRAQIDVADNMWRALSDVLRDFDAPTGPGGRRVRRSPDNEDGGTDNAQLDEWYLDPDLNYWLNHEVRGHMPTDLRRYVFAATYAKLYGVSPKGHKGFNLEGLAPDHKNWKSGVFSDRFRVQAEGLPATTITSHISKDGHYFIHYDPTQCRSLSVREAARLQTFPDNYFFQGNRTEQFHQVGNAVPPLLASKIARVVYRILFDKVRAFDEPEAAEVEAEAAAVID</sequence>
<name>A0ABX9UQ49_9PSED</name>
<dbReference type="InterPro" id="IPR029063">
    <property type="entry name" value="SAM-dependent_MTases_sf"/>
</dbReference>
<dbReference type="GO" id="GO:0003886">
    <property type="term" value="F:DNA (cytosine-5-)-methyltransferase activity"/>
    <property type="evidence" value="ECO:0007669"/>
    <property type="project" value="UniProtKB-EC"/>
</dbReference>
<keyword evidence="2 7" id="KW-0489">Methyltransferase</keyword>
<organism evidence="10 11">
    <name type="scientific">Pseudomonas songnenensis</name>
    <dbReference type="NCBI Taxonomy" id="1176259"/>
    <lineage>
        <taxon>Bacteria</taxon>
        <taxon>Pseudomonadati</taxon>
        <taxon>Pseudomonadota</taxon>
        <taxon>Gammaproteobacteria</taxon>
        <taxon>Pseudomonadales</taxon>
        <taxon>Pseudomonadaceae</taxon>
        <taxon>Pseudomonas</taxon>
    </lineage>
</organism>
<dbReference type="EMBL" id="RFFN01000006">
    <property type="protein sequence ID" value="RMH95227.1"/>
    <property type="molecule type" value="Genomic_DNA"/>
</dbReference>
<dbReference type="PROSITE" id="PS51679">
    <property type="entry name" value="SAM_MT_C5"/>
    <property type="match status" value="1"/>
</dbReference>
<keyword evidence="4 7" id="KW-0949">S-adenosyl-L-methionine</keyword>
<keyword evidence="11" id="KW-1185">Reference proteome</keyword>
<comment type="catalytic activity">
    <reaction evidence="6">
        <text>a 2'-deoxycytidine in DNA + S-adenosyl-L-methionine = a 5-methyl-2'-deoxycytidine in DNA + S-adenosyl-L-homocysteine + H(+)</text>
        <dbReference type="Rhea" id="RHEA:13681"/>
        <dbReference type="Rhea" id="RHEA-COMP:11369"/>
        <dbReference type="Rhea" id="RHEA-COMP:11370"/>
        <dbReference type="ChEBI" id="CHEBI:15378"/>
        <dbReference type="ChEBI" id="CHEBI:57856"/>
        <dbReference type="ChEBI" id="CHEBI:59789"/>
        <dbReference type="ChEBI" id="CHEBI:85452"/>
        <dbReference type="ChEBI" id="CHEBI:85454"/>
        <dbReference type="EC" id="2.1.1.37"/>
    </reaction>
</comment>
<dbReference type="NCBIfam" id="TIGR00675">
    <property type="entry name" value="dcm"/>
    <property type="match status" value="1"/>
</dbReference>
<evidence type="ECO:0000256" key="8">
    <source>
        <dbReference type="RuleBase" id="RU000416"/>
    </source>
</evidence>
<evidence type="ECO:0000256" key="3">
    <source>
        <dbReference type="ARBA" id="ARBA00022679"/>
    </source>
</evidence>
<keyword evidence="3 7" id="KW-0808">Transferase</keyword>
<evidence type="ECO:0000256" key="4">
    <source>
        <dbReference type="ARBA" id="ARBA00022691"/>
    </source>
</evidence>
<dbReference type="Pfam" id="PF00145">
    <property type="entry name" value="DNA_methylase"/>
    <property type="match status" value="3"/>
</dbReference>
<dbReference type="Gene3D" id="3.40.50.150">
    <property type="entry name" value="Vaccinia Virus protein VP39"/>
    <property type="match status" value="1"/>
</dbReference>
<protein>
    <recommendedName>
        <fullName evidence="1">DNA (cytosine-5-)-methyltransferase</fullName>
        <ecNumber evidence="1">2.1.1.37</ecNumber>
    </recommendedName>
</protein>
<reference evidence="10 11" key="1">
    <citation type="submission" date="2018-10" db="EMBL/GenBank/DDBJ databases">
        <title>Pseudomonas songnenensis NEAU-ST5-5(T) genome.</title>
        <authorList>
            <person name="Pengp J."/>
            <person name="Liu Z.-P."/>
        </authorList>
    </citation>
    <scope>NUCLEOTIDE SEQUENCE [LARGE SCALE GENOMIC DNA]</scope>
    <source>
        <strain evidence="10 11">NEAU-ST5-5</strain>
    </source>
</reference>
<feature type="region of interest" description="Disordered" evidence="9">
    <location>
        <begin position="369"/>
        <end position="391"/>
    </location>
</feature>
<evidence type="ECO:0000256" key="9">
    <source>
        <dbReference type="SAM" id="MobiDB-lite"/>
    </source>
</evidence>
<evidence type="ECO:0000256" key="1">
    <source>
        <dbReference type="ARBA" id="ARBA00011975"/>
    </source>
</evidence>
<evidence type="ECO:0000256" key="2">
    <source>
        <dbReference type="ARBA" id="ARBA00022603"/>
    </source>
</evidence>
<dbReference type="Gene3D" id="3.90.120.10">
    <property type="entry name" value="DNA Methylase, subunit A, domain 2"/>
    <property type="match status" value="1"/>
</dbReference>
<dbReference type="EC" id="2.1.1.37" evidence="1"/>
<dbReference type="GO" id="GO:0032259">
    <property type="term" value="P:methylation"/>
    <property type="evidence" value="ECO:0007669"/>
    <property type="project" value="UniProtKB-KW"/>
</dbReference>
<evidence type="ECO:0000313" key="11">
    <source>
        <dbReference type="Proteomes" id="UP000279228"/>
    </source>
</evidence>
<dbReference type="Proteomes" id="UP000279228">
    <property type="component" value="Unassembled WGS sequence"/>
</dbReference>
<dbReference type="PRINTS" id="PR00105">
    <property type="entry name" value="C5METTRFRASE"/>
</dbReference>
<evidence type="ECO:0000256" key="7">
    <source>
        <dbReference type="PROSITE-ProRule" id="PRU01016"/>
    </source>
</evidence>
<evidence type="ECO:0000313" key="10">
    <source>
        <dbReference type="EMBL" id="RMH95227.1"/>
    </source>
</evidence>
<gene>
    <name evidence="10" type="primary">dcm</name>
    <name evidence="10" type="ORF">EA798_15600</name>
</gene>
<accession>A0ABX9UQ49</accession>
<dbReference type="InterPro" id="IPR001525">
    <property type="entry name" value="C5_MeTfrase"/>
</dbReference>
<keyword evidence="5" id="KW-0680">Restriction system</keyword>
<dbReference type="PANTHER" id="PTHR10629:SF52">
    <property type="entry name" value="DNA (CYTOSINE-5)-METHYLTRANSFERASE 1"/>
    <property type="match status" value="1"/>
</dbReference>
<dbReference type="InterPro" id="IPR050390">
    <property type="entry name" value="C5-Methyltransferase"/>
</dbReference>
<feature type="active site" evidence="7">
    <location>
        <position position="155"/>
    </location>
</feature>
<proteinExistence type="inferred from homology"/>
<comment type="caution">
    <text evidence="10">The sequence shown here is derived from an EMBL/GenBank/DDBJ whole genome shotgun (WGS) entry which is preliminary data.</text>
</comment>
<dbReference type="PANTHER" id="PTHR10629">
    <property type="entry name" value="CYTOSINE-SPECIFIC METHYLTRANSFERASE"/>
    <property type="match status" value="1"/>
</dbReference>